<dbReference type="InterPro" id="IPR007588">
    <property type="entry name" value="Znf_FLYWCH"/>
</dbReference>
<reference evidence="5 6" key="1">
    <citation type="submission" date="2024-05" db="EMBL/GenBank/DDBJ databases">
        <title>Culex pipiens pipiens assembly and annotation.</title>
        <authorList>
            <person name="Alout H."/>
            <person name="Durand T."/>
        </authorList>
    </citation>
    <scope>NUCLEOTIDE SEQUENCE [LARGE SCALE GENOMIC DNA]</scope>
    <source>
        <strain evidence="5">HA-2024</strain>
        <tissue evidence="5">Whole body</tissue>
    </source>
</reference>
<keyword evidence="3" id="KW-0862">Zinc</keyword>
<evidence type="ECO:0000256" key="2">
    <source>
        <dbReference type="ARBA" id="ARBA00022771"/>
    </source>
</evidence>
<keyword evidence="1" id="KW-0479">Metal-binding</keyword>
<dbReference type="AlphaFoldDB" id="A0ABD1DSH3"/>
<evidence type="ECO:0000313" key="6">
    <source>
        <dbReference type="Proteomes" id="UP001562425"/>
    </source>
</evidence>
<keyword evidence="2" id="KW-0863">Zinc-finger</keyword>
<dbReference type="PANTHER" id="PTHR31665">
    <property type="entry name" value="FLYWCH FAMILY MEMBER 2-RELATED"/>
    <property type="match status" value="1"/>
</dbReference>
<evidence type="ECO:0000313" key="5">
    <source>
        <dbReference type="EMBL" id="KAL1402716.1"/>
    </source>
</evidence>
<dbReference type="GO" id="GO:0008270">
    <property type="term" value="F:zinc ion binding"/>
    <property type="evidence" value="ECO:0007669"/>
    <property type="project" value="UniProtKB-KW"/>
</dbReference>
<dbReference type="PANTHER" id="PTHR31665:SF0">
    <property type="entry name" value="FLYWCH FAMILY MEMBER 2"/>
    <property type="match status" value="1"/>
</dbReference>
<organism evidence="5 6">
    <name type="scientific">Culex pipiens pipiens</name>
    <name type="common">Northern house mosquito</name>
    <dbReference type="NCBI Taxonomy" id="38569"/>
    <lineage>
        <taxon>Eukaryota</taxon>
        <taxon>Metazoa</taxon>
        <taxon>Ecdysozoa</taxon>
        <taxon>Arthropoda</taxon>
        <taxon>Hexapoda</taxon>
        <taxon>Insecta</taxon>
        <taxon>Pterygota</taxon>
        <taxon>Neoptera</taxon>
        <taxon>Endopterygota</taxon>
        <taxon>Diptera</taxon>
        <taxon>Nematocera</taxon>
        <taxon>Culicoidea</taxon>
        <taxon>Culicidae</taxon>
        <taxon>Culicinae</taxon>
        <taxon>Culicini</taxon>
        <taxon>Culex</taxon>
        <taxon>Culex</taxon>
    </lineage>
</organism>
<name>A0ABD1DSH3_CULPP</name>
<protein>
    <recommendedName>
        <fullName evidence="4">BEN domain-containing protein</fullName>
    </recommendedName>
</protein>
<evidence type="ECO:0000256" key="1">
    <source>
        <dbReference type="ARBA" id="ARBA00022723"/>
    </source>
</evidence>
<dbReference type="InterPro" id="IPR018379">
    <property type="entry name" value="BEN_domain"/>
</dbReference>
<evidence type="ECO:0000259" key="4">
    <source>
        <dbReference type="PROSITE" id="PS51457"/>
    </source>
</evidence>
<dbReference type="EMBL" id="JBEHCU010002596">
    <property type="protein sequence ID" value="KAL1402716.1"/>
    <property type="molecule type" value="Genomic_DNA"/>
</dbReference>
<dbReference type="Gene3D" id="2.20.25.240">
    <property type="match status" value="5"/>
</dbReference>
<feature type="domain" description="BEN" evidence="4">
    <location>
        <begin position="402"/>
        <end position="506"/>
    </location>
</feature>
<dbReference type="InterPro" id="IPR040312">
    <property type="entry name" value="FWCH1/FWCH2"/>
</dbReference>
<gene>
    <name evidence="5" type="ORF">pipiens_005976</name>
</gene>
<dbReference type="Pfam" id="PF04500">
    <property type="entry name" value="FLYWCH"/>
    <property type="match status" value="5"/>
</dbReference>
<dbReference type="Proteomes" id="UP001562425">
    <property type="component" value="Unassembled WGS sequence"/>
</dbReference>
<proteinExistence type="predicted"/>
<dbReference type="PROSITE" id="PS51457">
    <property type="entry name" value="BEN"/>
    <property type="match status" value="1"/>
</dbReference>
<evidence type="ECO:0000256" key="3">
    <source>
        <dbReference type="ARBA" id="ARBA00022833"/>
    </source>
</evidence>
<comment type="caution">
    <text evidence="5">The sequence shown here is derived from an EMBL/GenBank/DDBJ whole genome shotgun (WGS) entry which is preliminary data.</text>
</comment>
<keyword evidence="6" id="KW-1185">Reference proteome</keyword>
<sequence>MWYERELQFIENRRGGFSLKYRGYLFTTERRYNNTVNWVCNKNSNSKLRCPARCVTQGNRMIKFGKRRHNHGAMTGGVLFNFTGGSARFMYGENYELINNRKGGLNLLYEGYVYRRKADYASTVNWVCANPNTARFISDPALVLGYTGVCAARCVTNKEGETFNDLAMGVWMSRPFEVVPNQKGGKNLLFFNYVYRKEASFKTSINWVCTQNVVSRCKARLVQKTASGELKLGKHGHNHDPVKTPPDSECIAVFTMTMRGKEQLLYLGQPFVFEKLVVTPTAEPKKIWRCNQWWNQKCRARVYTIGNVITPLNRYHTHSDIVKRKRRVTKKKVAPVSFISAEDAIGSSGDSAGKVMDEEVAEKVSKVHIIPKTPTRIKTSSKKKTPAAPKMSTVEQVPLHSGSDIYISTKDLIRIYTPKAALYTTRLAELLFGRQTLLNACVARTINTGDLEPLDKKTLQSLVVHVVNVFKKQKVEISESLYYFEASGRCRQLVYNNYTYHRNNTNGTNIYWRCAFSARLKCRATVATDMNGSALRVKNPNHNHVPMQRLVYGMGVNEKRKLKMEPNTRQQLLKLRNKIYRKTQGRAYRSYFSCIEYSCPGQVIFLELKGGEIKIIAEHNPDCTSDYYKNRPAEYMDQLNEEERTRLEETLSGTFFD</sequence>
<accession>A0ABD1DSH3</accession>